<evidence type="ECO:0000313" key="3">
    <source>
        <dbReference type="RefSeq" id="XP_039138816.1"/>
    </source>
</evidence>
<dbReference type="AlphaFoldDB" id="A0AB40CG45"/>
<dbReference type="Proteomes" id="UP001515500">
    <property type="component" value="Chromosome 14"/>
</dbReference>
<name>A0AB40CG45_DIOCR</name>
<dbReference type="GO" id="GO:0016888">
    <property type="term" value="F:DNA endonuclease activity, producing 5'-phosphomonoesters"/>
    <property type="evidence" value="ECO:0007669"/>
    <property type="project" value="InterPro"/>
</dbReference>
<feature type="domain" description="Geminivirus AL1 replication-associated protein central" evidence="1">
    <location>
        <begin position="50"/>
        <end position="165"/>
    </location>
</feature>
<dbReference type="InterPro" id="IPR022692">
    <property type="entry name" value="Gemini_AL1_REP_central"/>
</dbReference>
<dbReference type="PRINTS" id="PR00228">
    <property type="entry name" value="GEMCOATCLVL1"/>
</dbReference>
<dbReference type="Pfam" id="PF08283">
    <property type="entry name" value="Gemini_AL1_M"/>
    <property type="match status" value="1"/>
</dbReference>
<accession>A0AB40CG45</accession>
<evidence type="ECO:0000259" key="1">
    <source>
        <dbReference type="Pfam" id="PF08283"/>
    </source>
</evidence>
<dbReference type="InterPro" id="IPR001301">
    <property type="entry name" value="Gemini_AL1_CLV"/>
</dbReference>
<dbReference type="GeneID" id="120276149"/>
<organism evidence="2 3">
    <name type="scientific">Dioscorea cayennensis subsp. rotundata</name>
    <name type="common">White Guinea yam</name>
    <name type="synonym">Dioscorea rotundata</name>
    <dbReference type="NCBI Taxonomy" id="55577"/>
    <lineage>
        <taxon>Eukaryota</taxon>
        <taxon>Viridiplantae</taxon>
        <taxon>Streptophyta</taxon>
        <taxon>Embryophyta</taxon>
        <taxon>Tracheophyta</taxon>
        <taxon>Spermatophyta</taxon>
        <taxon>Magnoliopsida</taxon>
        <taxon>Liliopsida</taxon>
        <taxon>Dioscoreales</taxon>
        <taxon>Dioscoreaceae</taxon>
        <taxon>Dioscorea</taxon>
    </lineage>
</organism>
<proteinExistence type="predicted"/>
<keyword evidence="2" id="KW-1185">Reference proteome</keyword>
<evidence type="ECO:0000313" key="2">
    <source>
        <dbReference type="Proteomes" id="UP001515500"/>
    </source>
</evidence>
<gene>
    <name evidence="3" type="primary">LOC120276149</name>
</gene>
<protein>
    <submittedName>
        <fullName evidence="3">Uncharacterized protein LOC120276149</fullName>
    </submittedName>
</protein>
<dbReference type="RefSeq" id="XP_039138816.1">
    <property type="nucleotide sequence ID" value="XM_039282882.1"/>
</dbReference>
<dbReference type="GO" id="GO:0005198">
    <property type="term" value="F:structural molecule activity"/>
    <property type="evidence" value="ECO:0007669"/>
    <property type="project" value="InterPro"/>
</dbReference>
<sequence>MLVPNYYGIQPCKPLRIVHVGYTYWLYNEKCGDYVNWGIFQEDSRLSRNGRQPLTDVYDNALNSGSIEEALKIIRRNDPRIFTLQYHNLRHNYERIFYKHLDPYRLFWAYSSFNITRLMNDWIQHNFLINAVARPEENIVILKEDCIKPISLIIEGPSYIGKTAWAHSLGNHNYICGHLNFNQATFHQDVLYNVIDDVSPVYLCIKHWRELIGAQRDWQTNRKYEKPIRIKDEYPNARVYGRMHEGMQLFYCQTNFPRLTICIALNVKI</sequence>
<reference evidence="3" key="1">
    <citation type="submission" date="2025-08" db="UniProtKB">
        <authorList>
            <consortium name="RefSeq"/>
        </authorList>
    </citation>
    <scope>IDENTIFICATION</scope>
</reference>